<evidence type="ECO:0000256" key="2">
    <source>
        <dbReference type="ARBA" id="ARBA00006706"/>
    </source>
</evidence>
<dbReference type="SFLD" id="SFLDS00005">
    <property type="entry name" value="Isoprenoid_Synthase_Type_I"/>
    <property type="match status" value="1"/>
</dbReference>
<protein>
    <submittedName>
        <fullName evidence="7">Polyprenyl synthetase family protein</fullName>
    </submittedName>
</protein>
<organism evidence="7 8">
    <name type="scientific">Pseudoprevotella muciniphila</name>
    <dbReference type="NCBI Taxonomy" id="2133944"/>
    <lineage>
        <taxon>Bacteria</taxon>
        <taxon>Pseudomonadati</taxon>
        <taxon>Bacteroidota</taxon>
        <taxon>Bacteroidia</taxon>
        <taxon>Bacteroidales</taxon>
        <taxon>Prevotellaceae</taxon>
        <taxon>Pseudoprevotella</taxon>
    </lineage>
</organism>
<dbReference type="CDD" id="cd00685">
    <property type="entry name" value="Trans_IPPS_HT"/>
    <property type="match status" value="1"/>
</dbReference>
<dbReference type="KEGG" id="alq:C7Y71_006880"/>
<dbReference type="Proteomes" id="UP000249375">
    <property type="component" value="Chromosome"/>
</dbReference>
<keyword evidence="8" id="KW-1185">Reference proteome</keyword>
<gene>
    <name evidence="7" type="ORF">C7Y71_006880</name>
</gene>
<accession>A0A5P8E9Y0</accession>
<dbReference type="EMBL" id="CP033459">
    <property type="protein sequence ID" value="QFQ13748.1"/>
    <property type="molecule type" value="Genomic_DNA"/>
</dbReference>
<dbReference type="OrthoDB" id="9805316at2"/>
<keyword evidence="5" id="KW-0460">Magnesium</keyword>
<evidence type="ECO:0000313" key="8">
    <source>
        <dbReference type="Proteomes" id="UP000249375"/>
    </source>
</evidence>
<dbReference type="InterPro" id="IPR033749">
    <property type="entry name" value="Polyprenyl_synt_CS"/>
</dbReference>
<sequence>MNNLERIRKPIEAELQHYSALFNATLTHQNSLLGSALEHVRAKQGKLMRPILVLLTAKALGEVNDNTYTSAVVLEMLHTASLIHDDVVDESQERRGDKSLNKVFDNKPAILIGDYILSKTIQMAAKMNSMEPISAIGRLGSDLAEGELLQLPSNLNPKLSEETYMQIIRHKTASLFGVCAELGALSVGADKQTIEEAKLFGETAGICFQIRDDIFDYFDDAKIGKPTGNDMREGKLSLPVLRALQNTHDEEIHALAAKVRAMKASKDDIERLVKFTKGQGGIDSARETMMQYRNNALSYLIRCKDSDVRRSLELYIDYVVGREM</sequence>
<keyword evidence="3 6" id="KW-0808">Transferase</keyword>
<dbReference type="InterPro" id="IPR000092">
    <property type="entry name" value="Polyprenyl_synt"/>
</dbReference>
<evidence type="ECO:0000313" key="7">
    <source>
        <dbReference type="EMBL" id="QFQ13748.1"/>
    </source>
</evidence>
<dbReference type="PANTHER" id="PTHR12001">
    <property type="entry name" value="GERANYLGERANYL PYROPHOSPHATE SYNTHASE"/>
    <property type="match status" value="1"/>
</dbReference>
<dbReference type="GO" id="GO:0004659">
    <property type="term" value="F:prenyltransferase activity"/>
    <property type="evidence" value="ECO:0007669"/>
    <property type="project" value="InterPro"/>
</dbReference>
<comment type="similarity">
    <text evidence="2 6">Belongs to the FPP/GGPP synthase family.</text>
</comment>
<dbReference type="InterPro" id="IPR008949">
    <property type="entry name" value="Isoprenoid_synthase_dom_sf"/>
</dbReference>
<evidence type="ECO:0000256" key="1">
    <source>
        <dbReference type="ARBA" id="ARBA00001946"/>
    </source>
</evidence>
<dbReference type="RefSeq" id="WP_111898399.1">
    <property type="nucleotide sequence ID" value="NZ_CP033459.1"/>
</dbReference>
<dbReference type="AlphaFoldDB" id="A0A5P8E9Y0"/>
<evidence type="ECO:0000256" key="5">
    <source>
        <dbReference type="ARBA" id="ARBA00022842"/>
    </source>
</evidence>
<reference evidence="7 8" key="1">
    <citation type="submission" date="2018-11" db="EMBL/GenBank/DDBJ databases">
        <authorList>
            <person name="Na S.W."/>
            <person name="Baik M."/>
        </authorList>
    </citation>
    <scope>NUCLEOTIDE SEQUENCE [LARGE SCALE GENOMIC DNA]</scope>
    <source>
        <strain evidence="7 8">E39</strain>
    </source>
</reference>
<evidence type="ECO:0000256" key="3">
    <source>
        <dbReference type="ARBA" id="ARBA00022679"/>
    </source>
</evidence>
<evidence type="ECO:0000256" key="4">
    <source>
        <dbReference type="ARBA" id="ARBA00022723"/>
    </source>
</evidence>
<dbReference type="SUPFAM" id="SSF48576">
    <property type="entry name" value="Terpenoid synthases"/>
    <property type="match status" value="1"/>
</dbReference>
<dbReference type="Pfam" id="PF00348">
    <property type="entry name" value="polyprenyl_synt"/>
    <property type="match status" value="1"/>
</dbReference>
<proteinExistence type="inferred from homology"/>
<evidence type="ECO:0000256" key="6">
    <source>
        <dbReference type="RuleBase" id="RU004466"/>
    </source>
</evidence>
<dbReference type="PROSITE" id="PS00723">
    <property type="entry name" value="POLYPRENYL_SYNTHASE_1"/>
    <property type="match status" value="1"/>
</dbReference>
<name>A0A5P8E9Y0_9BACT</name>
<dbReference type="GO" id="GO:0046872">
    <property type="term" value="F:metal ion binding"/>
    <property type="evidence" value="ECO:0007669"/>
    <property type="project" value="UniProtKB-KW"/>
</dbReference>
<dbReference type="Gene3D" id="1.10.600.10">
    <property type="entry name" value="Farnesyl Diphosphate Synthase"/>
    <property type="match status" value="1"/>
</dbReference>
<comment type="cofactor">
    <cofactor evidence="1">
        <name>Mg(2+)</name>
        <dbReference type="ChEBI" id="CHEBI:18420"/>
    </cofactor>
</comment>
<keyword evidence="4" id="KW-0479">Metal-binding</keyword>
<dbReference type="PANTHER" id="PTHR12001:SF69">
    <property type="entry name" value="ALL TRANS-POLYPRENYL-DIPHOSPHATE SYNTHASE PDSS1"/>
    <property type="match status" value="1"/>
</dbReference>
<dbReference type="GO" id="GO:0008299">
    <property type="term" value="P:isoprenoid biosynthetic process"/>
    <property type="evidence" value="ECO:0007669"/>
    <property type="project" value="InterPro"/>
</dbReference>